<reference evidence="1 2" key="1">
    <citation type="journal article" date="2019" name="Nat. Ecol. Evol.">
        <title>Megaphylogeny resolves global patterns of mushroom evolution.</title>
        <authorList>
            <person name="Varga T."/>
            <person name="Krizsan K."/>
            <person name="Foldi C."/>
            <person name="Dima B."/>
            <person name="Sanchez-Garcia M."/>
            <person name="Sanchez-Ramirez S."/>
            <person name="Szollosi G.J."/>
            <person name="Szarkandi J.G."/>
            <person name="Papp V."/>
            <person name="Albert L."/>
            <person name="Andreopoulos W."/>
            <person name="Angelini C."/>
            <person name="Antonin V."/>
            <person name="Barry K.W."/>
            <person name="Bougher N.L."/>
            <person name="Buchanan P."/>
            <person name="Buyck B."/>
            <person name="Bense V."/>
            <person name="Catcheside P."/>
            <person name="Chovatia M."/>
            <person name="Cooper J."/>
            <person name="Damon W."/>
            <person name="Desjardin D."/>
            <person name="Finy P."/>
            <person name="Geml J."/>
            <person name="Haridas S."/>
            <person name="Hughes K."/>
            <person name="Justo A."/>
            <person name="Karasinski D."/>
            <person name="Kautmanova I."/>
            <person name="Kiss B."/>
            <person name="Kocsube S."/>
            <person name="Kotiranta H."/>
            <person name="LaButti K.M."/>
            <person name="Lechner B.E."/>
            <person name="Liimatainen K."/>
            <person name="Lipzen A."/>
            <person name="Lukacs Z."/>
            <person name="Mihaltcheva S."/>
            <person name="Morgado L.N."/>
            <person name="Niskanen T."/>
            <person name="Noordeloos M.E."/>
            <person name="Ohm R.A."/>
            <person name="Ortiz-Santana B."/>
            <person name="Ovrebo C."/>
            <person name="Racz N."/>
            <person name="Riley R."/>
            <person name="Savchenko A."/>
            <person name="Shiryaev A."/>
            <person name="Soop K."/>
            <person name="Spirin V."/>
            <person name="Szebenyi C."/>
            <person name="Tomsovsky M."/>
            <person name="Tulloss R.E."/>
            <person name="Uehling J."/>
            <person name="Grigoriev I.V."/>
            <person name="Vagvolgyi C."/>
            <person name="Papp T."/>
            <person name="Martin F.M."/>
            <person name="Miettinen O."/>
            <person name="Hibbett D.S."/>
            <person name="Nagy L.G."/>
        </authorList>
    </citation>
    <scope>NUCLEOTIDE SEQUENCE [LARGE SCALE GENOMIC DNA]</scope>
    <source>
        <strain evidence="1 2">CBS 309.79</strain>
    </source>
</reference>
<dbReference type="AlphaFoldDB" id="A0A5C3Q5C1"/>
<keyword evidence="2" id="KW-1185">Reference proteome</keyword>
<accession>A0A5C3Q5C1</accession>
<proteinExistence type="predicted"/>
<organism evidence="1 2">
    <name type="scientific">Pterulicium gracile</name>
    <dbReference type="NCBI Taxonomy" id="1884261"/>
    <lineage>
        <taxon>Eukaryota</taxon>
        <taxon>Fungi</taxon>
        <taxon>Dikarya</taxon>
        <taxon>Basidiomycota</taxon>
        <taxon>Agaricomycotina</taxon>
        <taxon>Agaricomycetes</taxon>
        <taxon>Agaricomycetidae</taxon>
        <taxon>Agaricales</taxon>
        <taxon>Pleurotineae</taxon>
        <taxon>Pterulaceae</taxon>
        <taxon>Pterulicium</taxon>
    </lineage>
</organism>
<evidence type="ECO:0008006" key="3">
    <source>
        <dbReference type="Google" id="ProtNLM"/>
    </source>
</evidence>
<gene>
    <name evidence="1" type="ORF">BDV98DRAFT_480333</name>
</gene>
<sequence>IFQLRTGAVPLARYLSKIKMIDSARCPCCKGADRSEETVRHYLLECPRFRPQRRILRGELGQDSNLLSALLNTEKGVRATIRYIASTQQL</sequence>
<dbReference type="Proteomes" id="UP000305067">
    <property type="component" value="Unassembled WGS sequence"/>
</dbReference>
<protein>
    <recommendedName>
        <fullName evidence="3">Reverse transcriptase zinc-binding domain-containing protein</fullName>
    </recommendedName>
</protein>
<name>A0A5C3Q5C1_9AGAR</name>
<dbReference type="OrthoDB" id="3267074at2759"/>
<feature type="non-terminal residue" evidence="1">
    <location>
        <position position="90"/>
    </location>
</feature>
<feature type="non-terminal residue" evidence="1">
    <location>
        <position position="1"/>
    </location>
</feature>
<dbReference type="STRING" id="1884261.A0A5C3Q5C1"/>
<dbReference type="EMBL" id="ML178880">
    <property type="protein sequence ID" value="TFK95580.1"/>
    <property type="molecule type" value="Genomic_DNA"/>
</dbReference>
<evidence type="ECO:0000313" key="1">
    <source>
        <dbReference type="EMBL" id="TFK95580.1"/>
    </source>
</evidence>
<evidence type="ECO:0000313" key="2">
    <source>
        <dbReference type="Proteomes" id="UP000305067"/>
    </source>
</evidence>